<dbReference type="InterPro" id="IPR028435">
    <property type="entry name" value="Plakophilin/d_Catenin"/>
</dbReference>
<feature type="repeat" description="ARM" evidence="6">
    <location>
        <begin position="628"/>
        <end position="665"/>
    </location>
</feature>
<feature type="repeat" description="ARM" evidence="6">
    <location>
        <begin position="305"/>
        <end position="340"/>
    </location>
</feature>
<dbReference type="InterPro" id="IPR011989">
    <property type="entry name" value="ARM-like"/>
</dbReference>
<feature type="compositionally biased region" description="Low complexity" evidence="7">
    <location>
        <begin position="95"/>
        <end position="111"/>
    </location>
</feature>
<evidence type="ECO:0000313" key="9">
    <source>
        <dbReference type="Proteomes" id="UP000076858"/>
    </source>
</evidence>
<dbReference type="GO" id="GO:0005886">
    <property type="term" value="C:plasma membrane"/>
    <property type="evidence" value="ECO:0007669"/>
    <property type="project" value="TreeGrafter"/>
</dbReference>
<evidence type="ECO:0000313" key="8">
    <source>
        <dbReference type="EMBL" id="KZS11771.1"/>
    </source>
</evidence>
<keyword evidence="3" id="KW-0677">Repeat</keyword>
<feature type="region of interest" description="Disordered" evidence="7">
    <location>
        <begin position="676"/>
        <end position="699"/>
    </location>
</feature>
<proteinExistence type="inferred from homology"/>
<name>A0A164UXR4_9CRUS</name>
<feature type="region of interest" description="Disordered" evidence="7">
    <location>
        <begin position="845"/>
        <end position="864"/>
    </location>
</feature>
<feature type="compositionally biased region" description="Polar residues" evidence="7">
    <location>
        <begin position="822"/>
        <end position="832"/>
    </location>
</feature>
<feature type="compositionally biased region" description="Low complexity" evidence="7">
    <location>
        <begin position="845"/>
        <end position="858"/>
    </location>
</feature>
<keyword evidence="9" id="KW-1185">Reference proteome</keyword>
<dbReference type="SMART" id="SM00185">
    <property type="entry name" value="ARM"/>
    <property type="match status" value="7"/>
</dbReference>
<feature type="compositionally biased region" description="Polar residues" evidence="7">
    <location>
        <begin position="1"/>
        <end position="10"/>
    </location>
</feature>
<feature type="region of interest" description="Disordered" evidence="7">
    <location>
        <begin position="488"/>
        <end position="574"/>
    </location>
</feature>
<feature type="compositionally biased region" description="Low complexity" evidence="7">
    <location>
        <begin position="536"/>
        <end position="565"/>
    </location>
</feature>
<gene>
    <name evidence="8" type="ORF">APZ42_023440</name>
</gene>
<feature type="compositionally biased region" description="Gly residues" evidence="7">
    <location>
        <begin position="794"/>
        <end position="811"/>
    </location>
</feature>
<evidence type="ECO:0000256" key="3">
    <source>
        <dbReference type="ARBA" id="ARBA00022737"/>
    </source>
</evidence>
<reference evidence="8 9" key="1">
    <citation type="submission" date="2016-03" db="EMBL/GenBank/DDBJ databases">
        <title>EvidentialGene: Evidence-directed Construction of Genes on Genomes.</title>
        <authorList>
            <person name="Gilbert D.G."/>
            <person name="Choi J.-H."/>
            <person name="Mockaitis K."/>
            <person name="Colbourne J."/>
            <person name="Pfrender M."/>
        </authorList>
    </citation>
    <scope>NUCLEOTIDE SEQUENCE [LARGE SCALE GENOMIC DNA]</scope>
    <source>
        <strain evidence="8 9">Xinb3</strain>
        <tissue evidence="8">Complete organism</tissue>
    </source>
</reference>
<dbReference type="GO" id="GO:0098609">
    <property type="term" value="P:cell-cell adhesion"/>
    <property type="evidence" value="ECO:0007669"/>
    <property type="project" value="InterPro"/>
</dbReference>
<dbReference type="Gene3D" id="1.25.10.10">
    <property type="entry name" value="Leucine-rich Repeat Variant"/>
    <property type="match status" value="1"/>
</dbReference>
<dbReference type="GO" id="GO:0005912">
    <property type="term" value="C:adherens junction"/>
    <property type="evidence" value="ECO:0007669"/>
    <property type="project" value="TreeGrafter"/>
</dbReference>
<evidence type="ECO:0000256" key="2">
    <source>
        <dbReference type="ARBA" id="ARBA00005462"/>
    </source>
</evidence>
<keyword evidence="4" id="KW-0130">Cell adhesion</keyword>
<dbReference type="Pfam" id="PF00514">
    <property type="entry name" value="Arm"/>
    <property type="match status" value="4"/>
</dbReference>
<keyword evidence="5" id="KW-0965">Cell junction</keyword>
<feature type="region of interest" description="Disordered" evidence="7">
    <location>
        <begin position="163"/>
        <end position="246"/>
    </location>
</feature>
<accession>A0A164UXR4</accession>
<comment type="caution">
    <text evidence="8">The sequence shown here is derived from an EMBL/GenBank/DDBJ whole genome shotgun (WGS) entry which is preliminary data.</text>
</comment>
<dbReference type="PROSITE" id="PS50176">
    <property type="entry name" value="ARM_REPEAT"/>
    <property type="match status" value="3"/>
</dbReference>
<feature type="repeat" description="ARM" evidence="6">
    <location>
        <begin position="349"/>
        <end position="392"/>
    </location>
</feature>
<dbReference type="InterPro" id="IPR016024">
    <property type="entry name" value="ARM-type_fold"/>
</dbReference>
<evidence type="ECO:0000256" key="1">
    <source>
        <dbReference type="ARBA" id="ARBA00004282"/>
    </source>
</evidence>
<feature type="compositionally biased region" description="Low complexity" evidence="7">
    <location>
        <begin position="11"/>
        <end position="24"/>
    </location>
</feature>
<feature type="region of interest" description="Disordered" evidence="7">
    <location>
        <begin position="1"/>
        <end position="40"/>
    </location>
</feature>
<evidence type="ECO:0000256" key="7">
    <source>
        <dbReference type="SAM" id="MobiDB-lite"/>
    </source>
</evidence>
<evidence type="ECO:0000256" key="6">
    <source>
        <dbReference type="PROSITE-ProRule" id="PRU00259"/>
    </source>
</evidence>
<dbReference type="EMBL" id="LRGB01001569">
    <property type="protein sequence ID" value="KZS11771.1"/>
    <property type="molecule type" value="Genomic_DNA"/>
</dbReference>
<dbReference type="GO" id="GO:0005737">
    <property type="term" value="C:cytoplasm"/>
    <property type="evidence" value="ECO:0007669"/>
    <property type="project" value="TreeGrafter"/>
</dbReference>
<dbReference type="FunFam" id="1.25.10.10:FF:000336">
    <property type="entry name" value="Catenin delta-2"/>
    <property type="match status" value="1"/>
</dbReference>
<dbReference type="InterPro" id="IPR000225">
    <property type="entry name" value="Armadillo"/>
</dbReference>
<dbReference type="SUPFAM" id="SSF48371">
    <property type="entry name" value="ARM repeat"/>
    <property type="match status" value="1"/>
</dbReference>
<feature type="compositionally biased region" description="Low complexity" evidence="7">
    <location>
        <begin position="812"/>
        <end position="821"/>
    </location>
</feature>
<organism evidence="8 9">
    <name type="scientific">Daphnia magna</name>
    <dbReference type="NCBI Taxonomy" id="35525"/>
    <lineage>
        <taxon>Eukaryota</taxon>
        <taxon>Metazoa</taxon>
        <taxon>Ecdysozoa</taxon>
        <taxon>Arthropoda</taxon>
        <taxon>Crustacea</taxon>
        <taxon>Branchiopoda</taxon>
        <taxon>Diplostraca</taxon>
        <taxon>Cladocera</taxon>
        <taxon>Anomopoda</taxon>
        <taxon>Daphniidae</taxon>
        <taxon>Daphnia</taxon>
    </lineage>
</organism>
<feature type="region of interest" description="Disordered" evidence="7">
    <location>
        <begin position="880"/>
        <end position="955"/>
    </location>
</feature>
<evidence type="ECO:0000256" key="5">
    <source>
        <dbReference type="ARBA" id="ARBA00022949"/>
    </source>
</evidence>
<dbReference type="Proteomes" id="UP000076858">
    <property type="component" value="Unassembled WGS sequence"/>
</dbReference>
<dbReference type="OrthoDB" id="3245100at2759"/>
<evidence type="ECO:0000256" key="4">
    <source>
        <dbReference type="ARBA" id="ARBA00022889"/>
    </source>
</evidence>
<dbReference type="STRING" id="35525.A0A164UXR4"/>
<dbReference type="PANTHER" id="PTHR10372:SF27">
    <property type="entry name" value="ADHERENS JUNCTION PROTEIN P120"/>
    <property type="match status" value="1"/>
</dbReference>
<dbReference type="GO" id="GO:0005634">
    <property type="term" value="C:nucleus"/>
    <property type="evidence" value="ECO:0007669"/>
    <property type="project" value="TreeGrafter"/>
</dbReference>
<dbReference type="PANTHER" id="PTHR10372">
    <property type="entry name" value="PLAKOPHILLIN-RELATED"/>
    <property type="match status" value="1"/>
</dbReference>
<feature type="region of interest" description="Disordered" evidence="7">
    <location>
        <begin position="89"/>
        <end position="111"/>
    </location>
</feature>
<sequence length="955" mass="101822">MPQYTLGTDPTGTYGHTTYSSSNGGPAGHVDAPSSSPGIPANATLVSRTKQQLTTQQVTTVTQLVREVQHIGPDGQPVLVDPYNPYGEYTGQPHSTGTYGRNGSSSSSIGVTGIPVAGQPQRFANYEHIAEGADYRTHSPAGYGRTANYADYEPYPHLAGPRGGGSVVVGPPPDYAYQTAQPPGLYRDYPDMDPGNAGTLSGGVPIYGDRPPTPPSPSEQSESPLPHHSRDYSRQGLPYPPSGYAEMDNAVPPDRYGVRWRDPDLHEVIAFLNNPNAVVKANAAAYLQHLCYNSDPVKQQTRLLGGIPLLVGLISSEQPDVHRNACGALRNLSYGRQNDENKRALHKAGGIPALVRLLTRRPDSDVQELVTGVLWNLSSCEELKRIILDEALSVLVAQVIIPHSGWDRKKPGPTHWTPLLRNGSGILRNVSSAGIEARQALRLKDGVVEALLYLVRGAIDQNHMDNKSVENVICVLRNLSYRCEEVVNPNYDKQPPNTGAGAGGGGGQTRATAQHSGENQGCFGASRKKKDGSGASGTLLPSPSSPSTNSGANAAANSGSSGNLPQRSDPPKGMELLWQPDIVQPYLALLSNCSNPETLEAAAGAIQNLAACYWQPSIDIRAAVRKEKGLPVLVELLRMEVDRVVCAVATALRNLALDQRNKELIGKYAMRDLVQKLPSSTPPPANPKNQQGIQQQQHDLGGASDETIAAVLATLNEVIKKNAEFARSLLDESGVDRLVSITRQKQRYSSRVVKFASQVLAALWTHQELRDAYKKSGWKESDFVSRSSTVSGSGSSGGGAGGGGMSGGGGASSPSHSAANSTLNRPMSSQGGTRYEDKTLSLQRSNNASGFANPNNNGQANRQQSYRADDVPLADMQYAEGSTHAPPTGGVRIFPPGTKPGEPVYAQVNRDKKRSRQYEGGSSQDMGLTGTYDEAPSLSRLNMDPHGQGAGDSWV</sequence>
<protein>
    <submittedName>
        <fullName evidence="8">Catenin Delta-2</fullName>
    </submittedName>
</protein>
<feature type="region of interest" description="Disordered" evidence="7">
    <location>
        <begin position="780"/>
        <end position="834"/>
    </location>
</feature>
<comment type="subcellular location">
    <subcellularLocation>
        <location evidence="1">Cell junction</location>
    </subcellularLocation>
</comment>
<dbReference type="AlphaFoldDB" id="A0A164UXR4"/>
<feature type="compositionally biased region" description="Polar residues" evidence="7">
    <location>
        <begin position="509"/>
        <end position="519"/>
    </location>
</feature>
<comment type="similarity">
    <text evidence="2">Belongs to the beta-catenin family.</text>
</comment>